<name>A0ACB7HH44_MANES</name>
<gene>
    <name evidence="1" type="ORF">MANES_06G046100v8</name>
</gene>
<reference evidence="2" key="1">
    <citation type="journal article" date="2016" name="Nat. Biotechnol.">
        <title>Sequencing wild and cultivated cassava and related species reveals extensive interspecific hybridization and genetic diversity.</title>
        <authorList>
            <person name="Bredeson J.V."/>
            <person name="Lyons J.B."/>
            <person name="Prochnik S.E."/>
            <person name="Wu G.A."/>
            <person name="Ha C.M."/>
            <person name="Edsinger-Gonzales E."/>
            <person name="Grimwood J."/>
            <person name="Schmutz J."/>
            <person name="Rabbi I.Y."/>
            <person name="Egesi C."/>
            <person name="Nauluvula P."/>
            <person name="Lebot V."/>
            <person name="Ndunguru J."/>
            <person name="Mkamilo G."/>
            <person name="Bart R.S."/>
            <person name="Setter T.L."/>
            <person name="Gleadow R.M."/>
            <person name="Kulakow P."/>
            <person name="Ferguson M.E."/>
            <person name="Rounsley S."/>
            <person name="Rokhsar D.S."/>
        </authorList>
    </citation>
    <scope>NUCLEOTIDE SEQUENCE [LARGE SCALE GENOMIC DNA]</scope>
    <source>
        <strain evidence="2">cv. AM560-2</strain>
    </source>
</reference>
<organism evidence="1 2">
    <name type="scientific">Manihot esculenta</name>
    <name type="common">Cassava</name>
    <name type="synonym">Jatropha manihot</name>
    <dbReference type="NCBI Taxonomy" id="3983"/>
    <lineage>
        <taxon>Eukaryota</taxon>
        <taxon>Viridiplantae</taxon>
        <taxon>Streptophyta</taxon>
        <taxon>Embryophyta</taxon>
        <taxon>Tracheophyta</taxon>
        <taxon>Spermatophyta</taxon>
        <taxon>Magnoliopsida</taxon>
        <taxon>eudicotyledons</taxon>
        <taxon>Gunneridae</taxon>
        <taxon>Pentapetalae</taxon>
        <taxon>rosids</taxon>
        <taxon>fabids</taxon>
        <taxon>Malpighiales</taxon>
        <taxon>Euphorbiaceae</taxon>
        <taxon>Crotonoideae</taxon>
        <taxon>Manihoteae</taxon>
        <taxon>Manihot</taxon>
    </lineage>
</organism>
<dbReference type="Proteomes" id="UP000091857">
    <property type="component" value="Chromosome 6"/>
</dbReference>
<proteinExistence type="predicted"/>
<protein>
    <submittedName>
        <fullName evidence="1">Uncharacterized protein</fullName>
    </submittedName>
</protein>
<dbReference type="EMBL" id="CM004392">
    <property type="protein sequence ID" value="KAG8652018.1"/>
    <property type="molecule type" value="Genomic_DNA"/>
</dbReference>
<evidence type="ECO:0000313" key="1">
    <source>
        <dbReference type="EMBL" id="KAG8652018.1"/>
    </source>
</evidence>
<sequence>MALAFNNSISISYFLLPALLLLPFLIFLLPYNETYLTTPILNSFKLAEATATTPSPPHQLPLHGFASMYESSKVKATTVPKKKIRSSLEKIEEGLAKARAAIAEAIRSRNCTSSENNNDTFIPRGSVYLNPLAFHQSHIEMVKRFKVWTYKEGERPLAHEGPLNGVYSIEGHFISEIESDKSPFKAQVPGEACVFFLPLSVTSIGQYIYLPIRTMADYSRDRLRRVVTDYTGVIANKYPYWNRSKGADHFMVSCHDWAPDASLANPEIFKNFIRILCNANISEGFKLKRDIPIPEIFTTLEGLNPTNYGQGPKNRTILAFFEGRAHGFIREMLFKHWKNKDSEVVVRENFPEGLGYRKSMGRSKYCLCPSGYEVASPRVVDAIYQGCVPSILKGISNEKYLMMYRRVKQVERHFVLNRPAKPFDVTYMLLHSLWLRRLNFKA</sequence>
<comment type="caution">
    <text evidence="1">The sequence shown here is derived from an EMBL/GenBank/DDBJ whole genome shotgun (WGS) entry which is preliminary data.</text>
</comment>
<accession>A0ACB7HH44</accession>
<keyword evidence="2" id="KW-1185">Reference proteome</keyword>
<evidence type="ECO:0000313" key="2">
    <source>
        <dbReference type="Proteomes" id="UP000091857"/>
    </source>
</evidence>